<comment type="caution">
    <text evidence="3">The sequence shown here is derived from an EMBL/GenBank/DDBJ whole genome shotgun (WGS) entry which is preliminary data.</text>
</comment>
<dbReference type="InterPro" id="IPR011050">
    <property type="entry name" value="Pectin_lyase_fold/virulence"/>
</dbReference>
<evidence type="ECO:0000259" key="2">
    <source>
        <dbReference type="Pfam" id="PF13229"/>
    </source>
</evidence>
<dbReference type="EMBL" id="QNRT01000010">
    <property type="protein sequence ID" value="RBP47082.1"/>
    <property type="molecule type" value="Genomic_DNA"/>
</dbReference>
<evidence type="ECO:0000256" key="1">
    <source>
        <dbReference type="SAM" id="SignalP"/>
    </source>
</evidence>
<feature type="domain" description="Right handed beta helix" evidence="2">
    <location>
        <begin position="191"/>
        <end position="322"/>
    </location>
</feature>
<dbReference type="Pfam" id="PF13229">
    <property type="entry name" value="Beta_helix"/>
    <property type="match status" value="1"/>
</dbReference>
<evidence type="ECO:0000313" key="3">
    <source>
        <dbReference type="EMBL" id="RBP47082.1"/>
    </source>
</evidence>
<dbReference type="InterPro" id="IPR039448">
    <property type="entry name" value="Beta_helix"/>
</dbReference>
<gene>
    <name evidence="3" type="ORF">DFR28_11045</name>
</gene>
<proteinExistence type="predicted"/>
<sequence>MTANRIISTILCASSLLLTSLNATAQSVDDEDLLNFLPGILAGVKRLPIPIDFNVKKPVLESPNEYLIDLSNWGVPSNGTNALATTNGLQAALDWADSNGYNKVIIPNGTFLIGKYGNSIYQRGLELHSNMSLELSPNTVLKMAPNDKWNYCILALTGDTNVTIRGGTLIGDRNEHTYTPRSNDGKTAHDEGHGICIQSGSTRILVEDMTIRNLTGDGLLLVNDIEDVTIRNNNIYNNRRQGVSLVGTLRVAIEANEIHHIKGTSPQFGIDIEGAGRSDKDILIRKNYFHHNRGGDIVSSTGRNTFIVDNVLEQGDGSSYIDGPLVTWHRSSHVIAHNKITMLSRSVNGLLGYIQYSSGGPKAHNEITYVHDNVCNGCGMYMYKSADADIRRNKWLGYFLALNEFDNATVIDNVTTTHTEPGSPSYCWSYRIRDTTGQAAGNTHNGVAVNLPLSNVPWTTACLR</sequence>
<organism evidence="3 4">
    <name type="scientific">Arenicella xantha</name>
    <dbReference type="NCBI Taxonomy" id="644221"/>
    <lineage>
        <taxon>Bacteria</taxon>
        <taxon>Pseudomonadati</taxon>
        <taxon>Pseudomonadota</taxon>
        <taxon>Gammaproteobacteria</taxon>
        <taxon>Arenicellales</taxon>
        <taxon>Arenicellaceae</taxon>
        <taxon>Arenicella</taxon>
    </lineage>
</organism>
<dbReference type="Gene3D" id="2.160.20.10">
    <property type="entry name" value="Single-stranded right-handed beta-helix, Pectin lyase-like"/>
    <property type="match status" value="1"/>
</dbReference>
<reference evidence="3 4" key="1">
    <citation type="submission" date="2018-06" db="EMBL/GenBank/DDBJ databases">
        <title>Genomic Encyclopedia of Type Strains, Phase IV (KMG-IV): sequencing the most valuable type-strain genomes for metagenomic binning, comparative biology and taxonomic classification.</title>
        <authorList>
            <person name="Goeker M."/>
        </authorList>
    </citation>
    <scope>NUCLEOTIDE SEQUENCE [LARGE SCALE GENOMIC DNA]</scope>
    <source>
        <strain evidence="3 4">DSM 24032</strain>
    </source>
</reference>
<dbReference type="RefSeq" id="WP_113955965.1">
    <property type="nucleotide sequence ID" value="NZ_QNRT01000010.1"/>
</dbReference>
<feature type="chain" id="PRO_5017459955" evidence="1">
    <location>
        <begin position="26"/>
        <end position="464"/>
    </location>
</feature>
<dbReference type="InterPro" id="IPR006626">
    <property type="entry name" value="PbH1"/>
</dbReference>
<keyword evidence="4" id="KW-1185">Reference proteome</keyword>
<keyword evidence="3" id="KW-0456">Lyase</keyword>
<evidence type="ECO:0000313" key="4">
    <source>
        <dbReference type="Proteomes" id="UP000253083"/>
    </source>
</evidence>
<dbReference type="SMART" id="SM00710">
    <property type="entry name" value="PbH1"/>
    <property type="match status" value="5"/>
</dbReference>
<dbReference type="SUPFAM" id="SSF51126">
    <property type="entry name" value="Pectin lyase-like"/>
    <property type="match status" value="1"/>
</dbReference>
<protein>
    <submittedName>
        <fullName evidence="3">Parallel beta helix pectate lyase-like protein</fullName>
    </submittedName>
</protein>
<dbReference type="GO" id="GO:0016829">
    <property type="term" value="F:lyase activity"/>
    <property type="evidence" value="ECO:0007669"/>
    <property type="project" value="UniProtKB-KW"/>
</dbReference>
<feature type="signal peptide" evidence="1">
    <location>
        <begin position="1"/>
        <end position="25"/>
    </location>
</feature>
<dbReference type="AlphaFoldDB" id="A0A395JEW5"/>
<dbReference type="InterPro" id="IPR012334">
    <property type="entry name" value="Pectin_lyas_fold"/>
</dbReference>
<name>A0A395JEW5_9GAMM</name>
<keyword evidence="1" id="KW-0732">Signal</keyword>
<dbReference type="InParanoid" id="A0A395JEW5"/>
<accession>A0A395JEW5</accession>
<dbReference type="OrthoDB" id="6713538at2"/>
<dbReference type="Proteomes" id="UP000253083">
    <property type="component" value="Unassembled WGS sequence"/>
</dbReference>